<organism evidence="3 5">
    <name type="scientific">Thermococcus thioreducens</name>
    <dbReference type="NCBI Taxonomy" id="277988"/>
    <lineage>
        <taxon>Archaea</taxon>
        <taxon>Methanobacteriati</taxon>
        <taxon>Methanobacteriota</taxon>
        <taxon>Thermococci</taxon>
        <taxon>Thermococcales</taxon>
        <taxon>Thermococcaceae</taxon>
        <taxon>Thermococcus</taxon>
    </lineage>
</organism>
<dbReference type="PATRIC" id="fig|277988.4.peg.1156"/>
<evidence type="ECO:0000313" key="6">
    <source>
        <dbReference type="Proteomes" id="UP000182125"/>
    </source>
</evidence>
<evidence type="ECO:0000256" key="1">
    <source>
        <dbReference type="SAM" id="Coils"/>
    </source>
</evidence>
<gene>
    <name evidence="2" type="ORF">A3L14_06730</name>
    <name evidence="3" type="ORF">AMR53_05510</name>
    <name evidence="4" type="ORF">SAMN05216170_0604</name>
</gene>
<accession>A0A0Q2XME5</accession>
<dbReference type="EMBL" id="FOIW01000001">
    <property type="protein sequence ID" value="SEV88084.1"/>
    <property type="molecule type" value="Genomic_DNA"/>
</dbReference>
<reference evidence="2 7" key="2">
    <citation type="submission" date="2016-04" db="EMBL/GenBank/DDBJ databases">
        <title>Complete genome sequence of Thermococcus thioreducens type strain OGL-20P.</title>
        <authorList>
            <person name="Oger P.M."/>
        </authorList>
    </citation>
    <scope>NUCLEOTIDE SEQUENCE [LARGE SCALE GENOMIC DNA]</scope>
    <source>
        <strain evidence="2 7">OGL-20P</strain>
    </source>
</reference>
<reference evidence="4 6" key="3">
    <citation type="submission" date="2016-10" db="EMBL/GenBank/DDBJ databases">
        <authorList>
            <person name="de Groot N.N."/>
        </authorList>
    </citation>
    <scope>NUCLEOTIDE SEQUENCE [LARGE SCALE GENOMIC DNA]</scope>
    <source>
        <strain evidence="4 6">OGL-20</strain>
    </source>
</reference>
<evidence type="ECO:0000313" key="5">
    <source>
        <dbReference type="Proteomes" id="UP000051862"/>
    </source>
</evidence>
<protein>
    <submittedName>
        <fullName evidence="3">Uncharacterized protein</fullName>
    </submittedName>
</protein>
<dbReference type="EMBL" id="CP015105">
    <property type="protein sequence ID" value="ASJ12600.1"/>
    <property type="molecule type" value="Genomic_DNA"/>
</dbReference>
<evidence type="ECO:0000313" key="2">
    <source>
        <dbReference type="EMBL" id="ASJ12600.1"/>
    </source>
</evidence>
<dbReference type="RefSeq" id="WP_055429299.1">
    <property type="nucleotide sequence ID" value="NZ_CP015105.1"/>
</dbReference>
<name>A0A0Q2XME5_9EURY</name>
<dbReference type="Proteomes" id="UP000051862">
    <property type="component" value="Unassembled WGS sequence"/>
</dbReference>
<keyword evidence="1" id="KW-0175">Coiled coil</keyword>
<evidence type="ECO:0000313" key="7">
    <source>
        <dbReference type="Proteomes" id="UP000250136"/>
    </source>
</evidence>
<keyword evidence="7" id="KW-1185">Reference proteome</keyword>
<evidence type="ECO:0000313" key="4">
    <source>
        <dbReference type="EMBL" id="SEV88084.1"/>
    </source>
</evidence>
<dbReference type="EMBL" id="LIXN01000008">
    <property type="protein sequence ID" value="KQH82404.1"/>
    <property type="molecule type" value="Genomic_DNA"/>
</dbReference>
<dbReference type="Proteomes" id="UP000250136">
    <property type="component" value="Chromosome"/>
</dbReference>
<sequence length="141" mass="17048">MKITIRPKRGWRRVTFRIPDETFEKIGKLCERYDFRPEEAVRIILLHGYLDDDPEANETTFKRLKEEIARLDEELYELEGKWSPLKFRSYYIAMDNQNLAIQISAMIAENKRLREQLGLPKRDYSEAEEKIHYYLNFEGRE</sequence>
<dbReference type="GeneID" id="33334103"/>
<evidence type="ECO:0000313" key="3">
    <source>
        <dbReference type="EMBL" id="KQH82404.1"/>
    </source>
</evidence>
<dbReference type="Proteomes" id="UP000182125">
    <property type="component" value="Unassembled WGS sequence"/>
</dbReference>
<proteinExistence type="predicted"/>
<dbReference type="AlphaFoldDB" id="A0A0Q2XME5"/>
<dbReference type="OrthoDB" id="102052at2157"/>
<dbReference type="KEGG" id="ttd:A3L14_06730"/>
<dbReference type="STRING" id="277988.SAMN05216170_0604"/>
<reference evidence="3 5" key="1">
    <citation type="submission" date="2015-08" db="EMBL/GenBank/DDBJ databases">
        <title>Thermococcus thioreducens DSM 14981 genome sequencing.</title>
        <authorList>
            <person name="Hong S.-J."/>
            <person name="Kim M.-C."/>
            <person name="Shin J.-H."/>
        </authorList>
    </citation>
    <scope>NUCLEOTIDE SEQUENCE [LARGE SCALE GENOMIC DNA]</scope>
    <source>
        <strain evidence="3 5">DSM 14981</strain>
    </source>
</reference>
<feature type="coiled-coil region" evidence="1">
    <location>
        <begin position="61"/>
        <end position="116"/>
    </location>
</feature>